<organism evidence="2 3">
    <name type="scientific">Reticulomyxa filosa</name>
    <dbReference type="NCBI Taxonomy" id="46433"/>
    <lineage>
        <taxon>Eukaryota</taxon>
        <taxon>Sar</taxon>
        <taxon>Rhizaria</taxon>
        <taxon>Retaria</taxon>
        <taxon>Foraminifera</taxon>
        <taxon>Monothalamids</taxon>
        <taxon>Reticulomyxidae</taxon>
        <taxon>Reticulomyxa</taxon>
    </lineage>
</organism>
<keyword evidence="1" id="KW-1133">Transmembrane helix</keyword>
<keyword evidence="1" id="KW-0472">Membrane</keyword>
<protein>
    <submittedName>
        <fullName evidence="2">Uncharacterized protein</fullName>
    </submittedName>
</protein>
<dbReference type="AlphaFoldDB" id="X6LX60"/>
<comment type="caution">
    <text evidence="2">The sequence shown here is derived from an EMBL/GenBank/DDBJ whole genome shotgun (WGS) entry which is preliminary data.</text>
</comment>
<keyword evidence="1" id="KW-0812">Transmembrane</keyword>
<dbReference type="EMBL" id="ASPP01027662">
    <property type="protein sequence ID" value="ETO05916.1"/>
    <property type="molecule type" value="Genomic_DNA"/>
</dbReference>
<evidence type="ECO:0000313" key="2">
    <source>
        <dbReference type="EMBL" id="ETO05916.1"/>
    </source>
</evidence>
<evidence type="ECO:0000313" key="3">
    <source>
        <dbReference type="Proteomes" id="UP000023152"/>
    </source>
</evidence>
<sequence length="400" mass="46690">MCNARTLEEIDRFDIIEANLCSRETIPPSLFEEMTLKRWNVTWSEWLAVAMAFFLNVNGQMKHSIDDILNASLHHRIINVPYNPTQVILPYNRDSQWPAHPERTLSMPFRWGDKCFERQSLMLKQDIVITQKNGTQVVVKRAGADRFFIAPEQHCISLEQYMLIAETIRMLDPEIDTIILTSESKEVIDALFSYFILKDDPRYPLLSNTSEYFILSIYLSAFFFFFVLKLQSHLYYINQLLPIHYSNWSFIVNVKDIMPGIGIINRYDNIQKAKAASNAEKQNSTNTTPIPLDYYAAVLSQLSTFRLQMYAKYYITMTSSKWLDAIWLVANGLCSSVATIYTPYQKTEAVLTWGRHLKRFNDEKWGGQILIDDKTNNIRNNLKDTCLRWVESEPSFGYRR</sequence>
<name>X6LX60_RETFI</name>
<dbReference type="Proteomes" id="UP000023152">
    <property type="component" value="Unassembled WGS sequence"/>
</dbReference>
<keyword evidence="3" id="KW-1185">Reference proteome</keyword>
<accession>X6LX60</accession>
<feature type="transmembrane region" description="Helical" evidence="1">
    <location>
        <begin position="212"/>
        <end position="230"/>
    </location>
</feature>
<reference evidence="2 3" key="1">
    <citation type="journal article" date="2013" name="Curr. Biol.">
        <title>The Genome of the Foraminiferan Reticulomyxa filosa.</title>
        <authorList>
            <person name="Glockner G."/>
            <person name="Hulsmann N."/>
            <person name="Schleicher M."/>
            <person name="Noegel A.A."/>
            <person name="Eichinger L."/>
            <person name="Gallinger C."/>
            <person name="Pawlowski J."/>
            <person name="Sierra R."/>
            <person name="Euteneuer U."/>
            <person name="Pillet L."/>
            <person name="Moustafa A."/>
            <person name="Platzer M."/>
            <person name="Groth M."/>
            <person name="Szafranski K."/>
            <person name="Schliwa M."/>
        </authorList>
    </citation>
    <scope>NUCLEOTIDE SEQUENCE [LARGE SCALE GENOMIC DNA]</scope>
</reference>
<gene>
    <name evidence="2" type="ORF">RFI_31482</name>
</gene>
<proteinExistence type="predicted"/>
<evidence type="ECO:0000256" key="1">
    <source>
        <dbReference type="SAM" id="Phobius"/>
    </source>
</evidence>